<evidence type="ECO:0000256" key="2">
    <source>
        <dbReference type="ARBA" id="ARBA00022083"/>
    </source>
</evidence>
<dbReference type="InterPro" id="IPR036603">
    <property type="entry name" value="RBP11-like"/>
</dbReference>
<evidence type="ECO:0000256" key="6">
    <source>
        <dbReference type="ARBA" id="ARBA00025804"/>
    </source>
</evidence>
<dbReference type="SMART" id="SM00662">
    <property type="entry name" value="RPOLD"/>
    <property type="match status" value="1"/>
</dbReference>
<dbReference type="CDD" id="cd07032">
    <property type="entry name" value="RNAP_I_II_AC40"/>
    <property type="match status" value="1"/>
</dbReference>
<keyword evidence="8" id="KW-1185">Reference proteome</keyword>
<dbReference type="GO" id="GO:0005736">
    <property type="term" value="C:RNA polymerase I complex"/>
    <property type="evidence" value="ECO:0007669"/>
    <property type="project" value="TreeGrafter"/>
</dbReference>
<reference evidence="9" key="1">
    <citation type="submission" date="2025-08" db="UniProtKB">
        <authorList>
            <consortium name="RefSeq"/>
        </authorList>
    </citation>
    <scope>IDENTIFICATION</scope>
</reference>
<dbReference type="InterPro" id="IPR011262">
    <property type="entry name" value="DNA-dir_RNA_pol_insert"/>
</dbReference>
<dbReference type="AlphaFoldDB" id="A0AAJ7DW62"/>
<dbReference type="KEGG" id="csol:105362820"/>
<gene>
    <name evidence="9" type="primary">LOC105362820</name>
</gene>
<dbReference type="Proteomes" id="UP000695007">
    <property type="component" value="Unplaced"/>
</dbReference>
<dbReference type="GO" id="GO:0006351">
    <property type="term" value="P:DNA-templated transcription"/>
    <property type="evidence" value="ECO:0007669"/>
    <property type="project" value="InterPro"/>
</dbReference>
<dbReference type="InterPro" id="IPR036643">
    <property type="entry name" value="RNApol_insert_sf"/>
</dbReference>
<dbReference type="CTD" id="9533"/>
<keyword evidence="5" id="KW-0539">Nucleus</keyword>
<dbReference type="Gene3D" id="2.170.120.12">
    <property type="entry name" value="DNA-directed RNA polymerase, insert domain"/>
    <property type="match status" value="1"/>
</dbReference>
<evidence type="ECO:0000313" key="8">
    <source>
        <dbReference type="Proteomes" id="UP000695007"/>
    </source>
</evidence>
<keyword evidence="3 9" id="KW-0240">DNA-directed RNA polymerase</keyword>
<dbReference type="FunFam" id="2.170.120.12:FF:000003">
    <property type="entry name" value="Dna-directed rna polymerases i and iii subunit"/>
    <property type="match status" value="1"/>
</dbReference>
<dbReference type="InterPro" id="IPR011263">
    <property type="entry name" value="DNA-dir_RNA_pol_RpoA/D/Rpb3"/>
</dbReference>
<evidence type="ECO:0000256" key="3">
    <source>
        <dbReference type="ARBA" id="ARBA00022478"/>
    </source>
</evidence>
<dbReference type="InterPro" id="IPR050518">
    <property type="entry name" value="Rpo3/RPB3_RNA_Pol_subunit"/>
</dbReference>
<protein>
    <recommendedName>
        <fullName evidence="2">DNA-directed RNA polymerases I and III subunit RPAC1</fullName>
    </recommendedName>
</protein>
<comment type="subcellular location">
    <subcellularLocation>
        <location evidence="1">Nucleus</location>
    </subcellularLocation>
</comment>
<dbReference type="SUPFAM" id="SSF55257">
    <property type="entry name" value="RBP11-like subunits of RNA polymerase"/>
    <property type="match status" value="1"/>
</dbReference>
<evidence type="ECO:0000256" key="5">
    <source>
        <dbReference type="ARBA" id="ARBA00023242"/>
    </source>
</evidence>
<dbReference type="HAMAP" id="MF_00320">
    <property type="entry name" value="RNApol_arch_Rpo3"/>
    <property type="match status" value="1"/>
</dbReference>
<sequence>MEKKQKTKPHIIMKEHGIPNAFEYDNLLHLNDDWSIDKFKETFQINIVNESENKCELEFDLIGCSCALANTYRRILLSEVPSMAIEKVYMLNNTSLIQDEVLAHRLGLLPLKADPRLFEYPSKIVNEEEEVSDQDTLRYEIKAVCKWNSQAPKDSRRPDDIYTGNNVYSRDIKWVPIGKQSELYPQGEKQFSMIADDILICKMRPNQEIHAFMHAVKGIGKDHAKFSPVATATYRLLPNIQIVKPIRGEMAERFKNCFSPGVIELVEISKGTVEAKVKDARYDSCSRNVFRHDDLKDCVQLGRIPDHFIFTIESVGALPSSVLFIEAVKVLKEKCKTFIEELDNID</sequence>
<dbReference type="GO" id="GO:0005666">
    <property type="term" value="C:RNA polymerase III complex"/>
    <property type="evidence" value="ECO:0007669"/>
    <property type="project" value="TreeGrafter"/>
</dbReference>
<evidence type="ECO:0000313" key="9">
    <source>
        <dbReference type="RefSeq" id="XP_011498616.1"/>
    </source>
</evidence>
<dbReference type="Pfam" id="PF01193">
    <property type="entry name" value="RNA_pol_L"/>
    <property type="match status" value="1"/>
</dbReference>
<dbReference type="InterPro" id="IPR033901">
    <property type="entry name" value="RNAPI/III_AC40"/>
</dbReference>
<dbReference type="RefSeq" id="XP_011498616.1">
    <property type="nucleotide sequence ID" value="XM_011500314.1"/>
</dbReference>
<proteinExistence type="inferred from homology"/>
<dbReference type="GO" id="GO:0003899">
    <property type="term" value="F:DNA-directed RNA polymerase activity"/>
    <property type="evidence" value="ECO:0007669"/>
    <property type="project" value="InterPro"/>
</dbReference>
<organism evidence="8 9">
    <name type="scientific">Ceratosolen solmsi marchali</name>
    <dbReference type="NCBI Taxonomy" id="326594"/>
    <lineage>
        <taxon>Eukaryota</taxon>
        <taxon>Metazoa</taxon>
        <taxon>Ecdysozoa</taxon>
        <taxon>Arthropoda</taxon>
        <taxon>Hexapoda</taxon>
        <taxon>Insecta</taxon>
        <taxon>Pterygota</taxon>
        <taxon>Neoptera</taxon>
        <taxon>Endopterygota</taxon>
        <taxon>Hymenoptera</taxon>
        <taxon>Apocrita</taxon>
        <taxon>Proctotrupomorpha</taxon>
        <taxon>Chalcidoidea</taxon>
        <taxon>Agaonidae</taxon>
        <taxon>Agaoninae</taxon>
        <taxon>Ceratosolen</taxon>
    </lineage>
</organism>
<comment type="similarity">
    <text evidence="6">Belongs to the archaeal Rpo3/eukaryotic RPB3 RNA polymerase subunit family.</text>
</comment>
<dbReference type="PANTHER" id="PTHR11800">
    <property type="entry name" value="DNA-DIRECTED RNA POLYMERASE"/>
    <property type="match status" value="1"/>
</dbReference>
<evidence type="ECO:0000259" key="7">
    <source>
        <dbReference type="SMART" id="SM00662"/>
    </source>
</evidence>
<name>A0AAJ7DW62_9HYME</name>
<keyword evidence="4" id="KW-0804">Transcription</keyword>
<dbReference type="Gene3D" id="3.30.1360.10">
    <property type="entry name" value="RNA polymerase, RBP11-like subunit"/>
    <property type="match status" value="1"/>
</dbReference>
<dbReference type="NCBIfam" id="NF001988">
    <property type="entry name" value="PRK00783.1"/>
    <property type="match status" value="1"/>
</dbReference>
<dbReference type="PANTHER" id="PTHR11800:SF13">
    <property type="entry name" value="DNA-DIRECTED RNA POLYMERASES I AND III SUBUNIT RPAC1"/>
    <property type="match status" value="1"/>
</dbReference>
<dbReference type="Pfam" id="PF01000">
    <property type="entry name" value="RNA_pol_A_bac"/>
    <property type="match status" value="1"/>
</dbReference>
<evidence type="ECO:0000256" key="1">
    <source>
        <dbReference type="ARBA" id="ARBA00004123"/>
    </source>
</evidence>
<dbReference type="GO" id="GO:0046983">
    <property type="term" value="F:protein dimerization activity"/>
    <property type="evidence" value="ECO:0007669"/>
    <property type="project" value="InterPro"/>
</dbReference>
<dbReference type="GeneID" id="105362820"/>
<evidence type="ECO:0000256" key="4">
    <source>
        <dbReference type="ARBA" id="ARBA00023163"/>
    </source>
</evidence>
<accession>A0AAJ7DW62</accession>
<dbReference type="SUPFAM" id="SSF56553">
    <property type="entry name" value="Insert subdomain of RNA polymerase alpha subunit"/>
    <property type="match status" value="1"/>
</dbReference>
<feature type="domain" description="DNA-directed RNA polymerase RpoA/D/Rpb3-type" evidence="7">
    <location>
        <begin position="56"/>
        <end position="341"/>
    </location>
</feature>
<dbReference type="InterPro" id="IPR022842">
    <property type="entry name" value="RNAP_Rpo3/Rpb3/RPAC1"/>
</dbReference>